<dbReference type="SMART" id="SM00990">
    <property type="entry name" value="VRR_NUC"/>
    <property type="match status" value="1"/>
</dbReference>
<keyword evidence="2" id="KW-0540">Nuclease</keyword>
<keyword evidence="3" id="KW-0378">Hydrolase</keyword>
<dbReference type="Pfam" id="PF08774">
    <property type="entry name" value="VRR_NUC"/>
    <property type="match status" value="1"/>
</dbReference>
<evidence type="ECO:0000256" key="2">
    <source>
        <dbReference type="ARBA" id="ARBA00022722"/>
    </source>
</evidence>
<sequence>MTGYLFHVDPRANAEQGDELAIQVRMRTTLLKIAPKLRFVATPNGARRTMWEARKSKAEGLAAGFPDATILWPGGIAFVEIKARNGSLSVDQINWLNWLTQAGFNCGVFNNSASLFAKLREWGAPVPAMKVAA</sequence>
<evidence type="ECO:0000313" key="5">
    <source>
        <dbReference type="EMBL" id="SKB31123.1"/>
    </source>
</evidence>
<dbReference type="InterPro" id="IPR011856">
    <property type="entry name" value="tRNA_endonuc-like_dom_sf"/>
</dbReference>
<evidence type="ECO:0000256" key="3">
    <source>
        <dbReference type="ARBA" id="ARBA00022801"/>
    </source>
</evidence>
<name>A0A1T5A8X5_9SPHN</name>
<dbReference type="RefSeq" id="WP_079646607.1">
    <property type="nucleotide sequence ID" value="NZ_FUYM01000001.1"/>
</dbReference>
<dbReference type="EMBL" id="FUYM01000001">
    <property type="protein sequence ID" value="SKB31123.1"/>
    <property type="molecule type" value="Genomic_DNA"/>
</dbReference>
<dbReference type="STRING" id="439228.SAMN06295920_101692"/>
<evidence type="ECO:0000313" key="6">
    <source>
        <dbReference type="Proteomes" id="UP000189818"/>
    </source>
</evidence>
<dbReference type="GO" id="GO:0004518">
    <property type="term" value="F:nuclease activity"/>
    <property type="evidence" value="ECO:0007669"/>
    <property type="project" value="UniProtKB-KW"/>
</dbReference>
<dbReference type="GO" id="GO:0016788">
    <property type="term" value="F:hydrolase activity, acting on ester bonds"/>
    <property type="evidence" value="ECO:0007669"/>
    <property type="project" value="InterPro"/>
</dbReference>
<keyword evidence="6" id="KW-1185">Reference proteome</keyword>
<dbReference type="InterPro" id="IPR014883">
    <property type="entry name" value="VRR_NUC"/>
</dbReference>
<dbReference type="GO" id="GO:0003676">
    <property type="term" value="F:nucleic acid binding"/>
    <property type="evidence" value="ECO:0007669"/>
    <property type="project" value="InterPro"/>
</dbReference>
<protein>
    <submittedName>
        <fullName evidence="5">VRR-NUC domain-containing protein</fullName>
    </submittedName>
</protein>
<comment type="cofactor">
    <cofactor evidence="1">
        <name>Mg(2+)</name>
        <dbReference type="ChEBI" id="CHEBI:18420"/>
    </cofactor>
</comment>
<dbReference type="OrthoDB" id="7595707at2"/>
<evidence type="ECO:0000256" key="1">
    <source>
        <dbReference type="ARBA" id="ARBA00001946"/>
    </source>
</evidence>
<accession>A0A1T5A8X5</accession>
<feature type="domain" description="VRR-NUC" evidence="4">
    <location>
        <begin position="14"/>
        <end position="113"/>
    </location>
</feature>
<reference evidence="6" key="1">
    <citation type="submission" date="2017-02" db="EMBL/GenBank/DDBJ databases">
        <authorList>
            <person name="Varghese N."/>
            <person name="Submissions S."/>
        </authorList>
    </citation>
    <scope>NUCLEOTIDE SEQUENCE [LARGE SCALE GENOMIC DNA]</scope>
    <source>
        <strain evidence="6">UM2</strain>
    </source>
</reference>
<organism evidence="5 6">
    <name type="scientific">Rhizorhabdus histidinilytica</name>
    <dbReference type="NCBI Taxonomy" id="439228"/>
    <lineage>
        <taxon>Bacteria</taxon>
        <taxon>Pseudomonadati</taxon>
        <taxon>Pseudomonadota</taxon>
        <taxon>Alphaproteobacteria</taxon>
        <taxon>Sphingomonadales</taxon>
        <taxon>Sphingomonadaceae</taxon>
        <taxon>Rhizorhabdus</taxon>
    </lineage>
</organism>
<dbReference type="Proteomes" id="UP000189818">
    <property type="component" value="Unassembled WGS sequence"/>
</dbReference>
<evidence type="ECO:0000259" key="4">
    <source>
        <dbReference type="SMART" id="SM00990"/>
    </source>
</evidence>
<dbReference type="AlphaFoldDB" id="A0A1T5A8X5"/>
<proteinExistence type="predicted"/>
<dbReference type="Gene3D" id="3.40.1350.10">
    <property type="match status" value="1"/>
</dbReference>
<gene>
    <name evidence="5" type="ORF">SAMN06295920_101692</name>
</gene>